<keyword evidence="3" id="KW-1185">Reference proteome</keyword>
<feature type="region of interest" description="Disordered" evidence="1">
    <location>
        <begin position="180"/>
        <end position="204"/>
    </location>
</feature>
<dbReference type="Proteomes" id="UP000789595">
    <property type="component" value="Unassembled WGS sequence"/>
</dbReference>
<name>A0A8J2SVX8_9STRA</name>
<dbReference type="EMBL" id="CAKKNE010000005">
    <property type="protein sequence ID" value="CAH0378368.1"/>
    <property type="molecule type" value="Genomic_DNA"/>
</dbReference>
<sequence>RFHRPLAAPRISILRPPRRGRRKFYPLAPRARERDEAHPERAQRVDDVDVGRQELVGRRKARPERAARERQALERDVRVEHALQEHLLAVGVARREHRRPDVRDEERLREPPERRLVVARALGERRRAPREAEKDGRDGAARRQAEGPQVHLHIRRGRHVPQIHLRRVGRRVRRRLRRLARAGGVQPQQQQGGEGAAGPHRFFTDYEDCEQRLEVLPERKELQQ</sequence>
<feature type="compositionally biased region" description="Basic and acidic residues" evidence="1">
    <location>
        <begin position="30"/>
        <end position="49"/>
    </location>
</feature>
<gene>
    <name evidence="2" type="ORF">PECAL_5P28790</name>
</gene>
<feature type="compositionally biased region" description="Low complexity" evidence="1">
    <location>
        <begin position="181"/>
        <end position="191"/>
    </location>
</feature>
<comment type="caution">
    <text evidence="2">The sequence shown here is derived from an EMBL/GenBank/DDBJ whole genome shotgun (WGS) entry which is preliminary data.</text>
</comment>
<feature type="non-terminal residue" evidence="2">
    <location>
        <position position="1"/>
    </location>
</feature>
<organism evidence="2 3">
    <name type="scientific">Pelagomonas calceolata</name>
    <dbReference type="NCBI Taxonomy" id="35677"/>
    <lineage>
        <taxon>Eukaryota</taxon>
        <taxon>Sar</taxon>
        <taxon>Stramenopiles</taxon>
        <taxon>Ochrophyta</taxon>
        <taxon>Pelagophyceae</taxon>
        <taxon>Pelagomonadales</taxon>
        <taxon>Pelagomonadaceae</taxon>
        <taxon>Pelagomonas</taxon>
    </lineage>
</organism>
<feature type="region of interest" description="Disordered" evidence="1">
    <location>
        <begin position="1"/>
        <end position="49"/>
    </location>
</feature>
<feature type="region of interest" description="Disordered" evidence="1">
    <location>
        <begin position="119"/>
        <end position="150"/>
    </location>
</feature>
<dbReference type="AlphaFoldDB" id="A0A8J2SVX8"/>
<evidence type="ECO:0000313" key="3">
    <source>
        <dbReference type="Proteomes" id="UP000789595"/>
    </source>
</evidence>
<reference evidence="2" key="1">
    <citation type="submission" date="2021-11" db="EMBL/GenBank/DDBJ databases">
        <authorList>
            <consortium name="Genoscope - CEA"/>
            <person name="William W."/>
        </authorList>
    </citation>
    <scope>NUCLEOTIDE SEQUENCE</scope>
</reference>
<proteinExistence type="predicted"/>
<evidence type="ECO:0000256" key="1">
    <source>
        <dbReference type="SAM" id="MobiDB-lite"/>
    </source>
</evidence>
<evidence type="ECO:0000313" key="2">
    <source>
        <dbReference type="EMBL" id="CAH0378368.1"/>
    </source>
</evidence>
<protein>
    <submittedName>
        <fullName evidence="2">Uncharacterized protein</fullName>
    </submittedName>
</protein>
<feature type="compositionally biased region" description="Basic and acidic residues" evidence="1">
    <location>
        <begin position="119"/>
        <end position="145"/>
    </location>
</feature>
<accession>A0A8J2SVX8</accession>